<organism evidence="2 3">
    <name type="scientific">Lithocarpus litseifolius</name>
    <dbReference type="NCBI Taxonomy" id="425828"/>
    <lineage>
        <taxon>Eukaryota</taxon>
        <taxon>Viridiplantae</taxon>
        <taxon>Streptophyta</taxon>
        <taxon>Embryophyta</taxon>
        <taxon>Tracheophyta</taxon>
        <taxon>Spermatophyta</taxon>
        <taxon>Magnoliopsida</taxon>
        <taxon>eudicotyledons</taxon>
        <taxon>Gunneridae</taxon>
        <taxon>Pentapetalae</taxon>
        <taxon>rosids</taxon>
        <taxon>fabids</taxon>
        <taxon>Fagales</taxon>
        <taxon>Fagaceae</taxon>
        <taxon>Lithocarpus</taxon>
    </lineage>
</organism>
<sequence>MELLQLAYSNYSEFLERDDALVGPVLPLPVLLTLNEYRNGHSESEEEADVFSLEREISLRCDEIKQVASEMALSDSSCELHGDQAVSLADEREDMWGSSQKPKPFCLYHPVAFKCSTMDHVHHNIYKDEKFENLIFKVPEKKHVPNGLVETIGPELFDDLCPADLRFDTSAKNFGPNELKIYKVLKKKWSKWLSLLVYTISFGPCLDMHQLNLTLTFDALQLWPSQIPKGVQPGQLLVLRGKGPHSVCKMLIILLNLDTCHDYMNGLELKRQVVLDLPAAMSAADALVDYKYTKPSGDDEKRKSKEKGKDKQKKDDKKNKDKQKRN</sequence>
<dbReference type="PANTHER" id="PTHR15319:SF1">
    <property type="entry name" value="TATA BOX-BINDING PROTEIN-ASSOCIATED FACTOR RNA POLYMERASE I SUBUNIT C"/>
    <property type="match status" value="1"/>
</dbReference>
<feature type="compositionally biased region" description="Basic and acidic residues" evidence="1">
    <location>
        <begin position="296"/>
        <end position="319"/>
    </location>
</feature>
<dbReference type="Proteomes" id="UP001459277">
    <property type="component" value="Unassembled WGS sequence"/>
</dbReference>
<dbReference type="PANTHER" id="PTHR15319">
    <property type="entry name" value="TATA BOX-BINDING PROTEIN ASSOCIATED FACTOR RNA POLYMERASE I SUBUNIT C"/>
    <property type="match status" value="1"/>
</dbReference>
<evidence type="ECO:0000313" key="2">
    <source>
        <dbReference type="EMBL" id="KAK9994352.1"/>
    </source>
</evidence>
<evidence type="ECO:0000256" key="1">
    <source>
        <dbReference type="SAM" id="MobiDB-lite"/>
    </source>
</evidence>
<dbReference type="AlphaFoldDB" id="A0AAW2CAJ2"/>
<name>A0AAW2CAJ2_9ROSI</name>
<dbReference type="GO" id="GO:0001164">
    <property type="term" value="F:RNA polymerase I core promoter sequence-specific DNA binding"/>
    <property type="evidence" value="ECO:0007669"/>
    <property type="project" value="TreeGrafter"/>
</dbReference>
<accession>A0AAW2CAJ2</accession>
<feature type="region of interest" description="Disordered" evidence="1">
    <location>
        <begin position="292"/>
        <end position="326"/>
    </location>
</feature>
<dbReference type="GO" id="GO:0001650">
    <property type="term" value="C:fibrillar center"/>
    <property type="evidence" value="ECO:0007669"/>
    <property type="project" value="TreeGrafter"/>
</dbReference>
<comment type="caution">
    <text evidence="2">The sequence shown here is derived from an EMBL/GenBank/DDBJ whole genome shotgun (WGS) entry which is preliminary data.</text>
</comment>
<keyword evidence="3" id="KW-1185">Reference proteome</keyword>
<proteinExistence type="predicted"/>
<protein>
    <submittedName>
        <fullName evidence="2">Uncharacterized protein</fullName>
    </submittedName>
</protein>
<dbReference type="InterPro" id="IPR038801">
    <property type="entry name" value="TAF1C"/>
</dbReference>
<dbReference type="EMBL" id="JAZDWU010000008">
    <property type="protein sequence ID" value="KAK9994352.1"/>
    <property type="molecule type" value="Genomic_DNA"/>
</dbReference>
<evidence type="ECO:0000313" key="3">
    <source>
        <dbReference type="Proteomes" id="UP001459277"/>
    </source>
</evidence>
<gene>
    <name evidence="2" type="ORF">SO802_024055</name>
</gene>
<reference evidence="2 3" key="1">
    <citation type="submission" date="2024-01" db="EMBL/GenBank/DDBJ databases">
        <title>A telomere-to-telomere, gap-free genome of sweet tea (Lithocarpus litseifolius).</title>
        <authorList>
            <person name="Zhou J."/>
        </authorList>
    </citation>
    <scope>NUCLEOTIDE SEQUENCE [LARGE SCALE GENOMIC DNA]</scope>
    <source>
        <strain evidence="2">Zhou-2022a</strain>
        <tissue evidence="2">Leaf</tissue>
    </source>
</reference>